<dbReference type="GO" id="GO:0005829">
    <property type="term" value="C:cytosol"/>
    <property type="evidence" value="ECO:0007669"/>
    <property type="project" value="TreeGrafter"/>
</dbReference>
<reference evidence="11 12" key="1">
    <citation type="journal article" date="2014" name="Genome Announc.">
        <title>Draft Genome Sequence of Moraxella bovoculi Strain 237T (ATCC BAA-1259T) Isolated from a Calf with Infectious Bovine Keratoconjunctivitis.</title>
        <authorList>
            <person name="Calcutt M.J."/>
            <person name="Foecking M.F."/>
            <person name="Martin N.T."/>
            <person name="Mhlanga-Mutangadura T."/>
            <person name="Reilly T.J."/>
        </authorList>
    </citation>
    <scope>NUCLEOTIDE SEQUENCE [LARGE SCALE GENOMIC DNA]</scope>
    <source>
        <strain evidence="11 12">237</strain>
    </source>
</reference>
<evidence type="ECO:0000256" key="10">
    <source>
        <dbReference type="RuleBase" id="RU363036"/>
    </source>
</evidence>
<evidence type="ECO:0000256" key="1">
    <source>
        <dbReference type="ARBA" id="ARBA00005594"/>
    </source>
</evidence>
<keyword evidence="7 9" id="KW-0030">Aminoacyl-tRNA synthetase</keyword>
<feature type="binding site" evidence="9">
    <location>
        <begin position="214"/>
        <end position="218"/>
    </location>
    <ligand>
        <name>ATP</name>
        <dbReference type="ChEBI" id="CHEBI:30616"/>
    </ligand>
</feature>
<feature type="short sequence motif" description="'HIGH' region" evidence="9">
    <location>
        <begin position="19"/>
        <end position="27"/>
    </location>
</feature>
<dbReference type="CDD" id="cd00806">
    <property type="entry name" value="TrpRS_core"/>
    <property type="match status" value="1"/>
</dbReference>
<feature type="binding site" evidence="9">
    <location>
        <begin position="168"/>
        <end position="170"/>
    </location>
    <ligand>
        <name>ATP</name>
        <dbReference type="ChEBI" id="CHEBI:30616"/>
    </ligand>
</feature>
<dbReference type="InterPro" id="IPR024109">
    <property type="entry name" value="Trp-tRNA-ligase_bac-type"/>
</dbReference>
<protein>
    <recommendedName>
        <fullName evidence="9">Tryptophan--tRNA ligase</fullName>
        <ecNumber evidence="9">6.1.1.2</ecNumber>
    </recommendedName>
    <alternativeName>
        <fullName evidence="9">Tryptophanyl-tRNA synthetase</fullName>
        <shortName evidence="9">TrpRS</shortName>
    </alternativeName>
</protein>
<sequence>MTDSTQPTTPKRVLTGITTTGIPHLGNYVGSIRPAIAAANEAIARGDGDAFFFLADFHALIKCFDPDEIHRSTRAIAATWLACGLDPQAVTFYRQSDIPEIPELAWVLNCSCAKGLMNRAHAYKAAVDINAAKEDVDPDFGITMGLFSYPVLMAADILMFNATHVPVGKDQVQHIEMARDIAGTFNFKYKPLFIQPNAVVDEDIPLLTGLDGRKMSKSYGNTIPLFGDGNPQVDPQKALKKAISQIVTNSQAPEEPKNCNECTIFEIYRAFATKEEIEELAAHYRRGIGWGEAKEILFNKINDEIAPMRQRYFELMNNPKELEEILQMGAVKARRVAQKQLDKTRRAIGIKPLAKLK</sequence>
<dbReference type="FunFam" id="3.40.50.620:FF:000144">
    <property type="entry name" value="Tryptophan--tRNA ligase"/>
    <property type="match status" value="1"/>
</dbReference>
<comment type="catalytic activity">
    <reaction evidence="8 9">
        <text>tRNA(Trp) + L-tryptophan + ATP = L-tryptophyl-tRNA(Trp) + AMP + diphosphate + H(+)</text>
        <dbReference type="Rhea" id="RHEA:24080"/>
        <dbReference type="Rhea" id="RHEA-COMP:9671"/>
        <dbReference type="Rhea" id="RHEA-COMP:9705"/>
        <dbReference type="ChEBI" id="CHEBI:15378"/>
        <dbReference type="ChEBI" id="CHEBI:30616"/>
        <dbReference type="ChEBI" id="CHEBI:33019"/>
        <dbReference type="ChEBI" id="CHEBI:57912"/>
        <dbReference type="ChEBI" id="CHEBI:78442"/>
        <dbReference type="ChEBI" id="CHEBI:78535"/>
        <dbReference type="ChEBI" id="CHEBI:456215"/>
        <dbReference type="EC" id="6.1.1.2"/>
    </reaction>
</comment>
<keyword evidence="3 9" id="KW-0436">Ligase</keyword>
<dbReference type="Pfam" id="PF00579">
    <property type="entry name" value="tRNA-synt_1b"/>
    <property type="match status" value="1"/>
</dbReference>
<dbReference type="GO" id="GO:0005524">
    <property type="term" value="F:ATP binding"/>
    <property type="evidence" value="ECO:0007669"/>
    <property type="project" value="UniProtKB-UniRule"/>
</dbReference>
<proteinExistence type="inferred from homology"/>
<dbReference type="GO" id="GO:0006436">
    <property type="term" value="P:tryptophanyl-tRNA aminoacylation"/>
    <property type="evidence" value="ECO:0007669"/>
    <property type="project" value="UniProtKB-UniRule"/>
</dbReference>
<feature type="binding site" evidence="9">
    <location>
        <position position="156"/>
    </location>
    <ligand>
        <name>L-tryptophan</name>
        <dbReference type="ChEBI" id="CHEBI:57912"/>
    </ligand>
</feature>
<keyword evidence="12" id="KW-1185">Reference proteome</keyword>
<dbReference type="RefSeq" id="WP_036362147.1">
    <property type="nucleotide sequence ID" value="NZ_AOMT01000005.1"/>
</dbReference>
<keyword evidence="2 9" id="KW-0963">Cytoplasm</keyword>
<evidence type="ECO:0000256" key="7">
    <source>
        <dbReference type="ARBA" id="ARBA00023146"/>
    </source>
</evidence>
<evidence type="ECO:0000256" key="3">
    <source>
        <dbReference type="ARBA" id="ARBA00022598"/>
    </source>
</evidence>
<dbReference type="EC" id="6.1.1.2" evidence="9"/>
<evidence type="ECO:0000256" key="9">
    <source>
        <dbReference type="HAMAP-Rule" id="MF_00140"/>
    </source>
</evidence>
<feature type="binding site" evidence="9">
    <location>
        <position position="207"/>
    </location>
    <ligand>
        <name>ATP</name>
        <dbReference type="ChEBI" id="CHEBI:30616"/>
    </ligand>
</feature>
<dbReference type="Proteomes" id="UP000035860">
    <property type="component" value="Unassembled WGS sequence"/>
</dbReference>
<gene>
    <name evidence="9" type="primary">trpS</name>
    <name evidence="11" type="ORF">MBO_01015</name>
</gene>
<dbReference type="GO" id="GO:0004830">
    <property type="term" value="F:tryptophan-tRNA ligase activity"/>
    <property type="evidence" value="ECO:0007669"/>
    <property type="project" value="UniProtKB-UniRule"/>
</dbReference>
<keyword evidence="6 9" id="KW-0648">Protein biosynthesis</keyword>
<evidence type="ECO:0000256" key="2">
    <source>
        <dbReference type="ARBA" id="ARBA00022490"/>
    </source>
</evidence>
<dbReference type="InterPro" id="IPR014729">
    <property type="entry name" value="Rossmann-like_a/b/a_fold"/>
</dbReference>
<evidence type="ECO:0000256" key="6">
    <source>
        <dbReference type="ARBA" id="ARBA00022917"/>
    </source>
</evidence>
<comment type="similarity">
    <text evidence="1 9 10">Belongs to the class-I aminoacyl-tRNA synthetase family.</text>
</comment>
<dbReference type="PRINTS" id="PR01039">
    <property type="entry name" value="TRNASYNTHTRP"/>
</dbReference>
<dbReference type="FunFam" id="1.10.240.10:FF:000005">
    <property type="entry name" value="Tryptophan--tRNA ligase"/>
    <property type="match status" value="1"/>
</dbReference>
<comment type="subcellular location">
    <subcellularLocation>
        <location evidence="9">Cytoplasm</location>
    </subcellularLocation>
</comment>
<evidence type="ECO:0000256" key="4">
    <source>
        <dbReference type="ARBA" id="ARBA00022741"/>
    </source>
</evidence>
<dbReference type="eggNOG" id="COG0180">
    <property type="taxonomic scope" value="Bacteria"/>
</dbReference>
<dbReference type="HAMAP" id="MF_00140_B">
    <property type="entry name" value="Trp_tRNA_synth_B"/>
    <property type="match status" value="1"/>
</dbReference>
<dbReference type="AlphaFoldDB" id="A0A066UNG7"/>
<keyword evidence="5 9" id="KW-0067">ATP-binding</keyword>
<dbReference type="EMBL" id="AOMT01000005">
    <property type="protein sequence ID" value="KDN25733.1"/>
    <property type="molecule type" value="Genomic_DNA"/>
</dbReference>
<feature type="binding site" evidence="9">
    <location>
        <begin position="18"/>
        <end position="20"/>
    </location>
    <ligand>
        <name>ATP</name>
        <dbReference type="ChEBI" id="CHEBI:30616"/>
    </ligand>
</feature>
<name>A0A066UNG7_9GAMM</name>
<dbReference type="Gene3D" id="1.10.240.10">
    <property type="entry name" value="Tyrosyl-Transfer RNA Synthetase"/>
    <property type="match status" value="1"/>
</dbReference>
<evidence type="ECO:0000256" key="8">
    <source>
        <dbReference type="ARBA" id="ARBA00049929"/>
    </source>
</evidence>
<dbReference type="PANTHER" id="PTHR43766:SF1">
    <property type="entry name" value="TRYPTOPHAN--TRNA LIGASE, MITOCHONDRIAL"/>
    <property type="match status" value="1"/>
</dbReference>
<dbReference type="InterPro" id="IPR002306">
    <property type="entry name" value="Trp-tRNA-ligase"/>
</dbReference>
<dbReference type="NCBIfam" id="TIGR00233">
    <property type="entry name" value="trpS"/>
    <property type="match status" value="1"/>
</dbReference>
<comment type="caution">
    <text evidence="11">The sequence shown here is derived from an EMBL/GenBank/DDBJ whole genome shotgun (WGS) entry which is preliminary data.</text>
</comment>
<evidence type="ECO:0000313" key="12">
    <source>
        <dbReference type="Proteomes" id="UP000035860"/>
    </source>
</evidence>
<dbReference type="Gene3D" id="3.40.50.620">
    <property type="entry name" value="HUPs"/>
    <property type="match status" value="1"/>
</dbReference>
<dbReference type="PANTHER" id="PTHR43766">
    <property type="entry name" value="TRYPTOPHAN--TRNA LIGASE, MITOCHONDRIAL"/>
    <property type="match status" value="1"/>
</dbReference>
<comment type="subunit">
    <text evidence="9">Homodimer.</text>
</comment>
<dbReference type="SUPFAM" id="SSF52374">
    <property type="entry name" value="Nucleotidylyl transferase"/>
    <property type="match status" value="1"/>
</dbReference>
<dbReference type="OrthoDB" id="9801042at2"/>
<feature type="short sequence motif" description="'KMSKS' region" evidence="9">
    <location>
        <begin position="214"/>
        <end position="218"/>
    </location>
</feature>
<evidence type="ECO:0000313" key="11">
    <source>
        <dbReference type="EMBL" id="KDN25733.1"/>
    </source>
</evidence>
<keyword evidence="4 9" id="KW-0547">Nucleotide-binding</keyword>
<dbReference type="InterPro" id="IPR050203">
    <property type="entry name" value="Trp-tRNA_synthetase"/>
</dbReference>
<dbReference type="InterPro" id="IPR002305">
    <property type="entry name" value="aa-tRNA-synth_Ic"/>
</dbReference>
<accession>A0A066UNG7</accession>
<comment type="function">
    <text evidence="9">Catalyzes the attachment of tryptophan to tRNA(Trp).</text>
</comment>
<evidence type="ECO:0000256" key="5">
    <source>
        <dbReference type="ARBA" id="ARBA00022840"/>
    </source>
</evidence>
<feature type="binding site" evidence="9">
    <location>
        <begin position="26"/>
        <end position="27"/>
    </location>
    <ligand>
        <name>ATP</name>
        <dbReference type="ChEBI" id="CHEBI:30616"/>
    </ligand>
</feature>
<organism evidence="11 12">
    <name type="scientific">Moraxella bovoculi 237</name>
    <dbReference type="NCBI Taxonomy" id="743974"/>
    <lineage>
        <taxon>Bacteria</taxon>
        <taxon>Pseudomonadati</taxon>
        <taxon>Pseudomonadota</taxon>
        <taxon>Gammaproteobacteria</taxon>
        <taxon>Moraxellales</taxon>
        <taxon>Moraxellaceae</taxon>
        <taxon>Moraxella</taxon>
    </lineage>
</organism>